<dbReference type="InterPro" id="IPR027417">
    <property type="entry name" value="P-loop_NTPase"/>
</dbReference>
<evidence type="ECO:0000256" key="3">
    <source>
        <dbReference type="RuleBase" id="RU361155"/>
    </source>
</evidence>
<dbReference type="Proteomes" id="UP000515151">
    <property type="component" value="Chromosome 1"/>
</dbReference>
<evidence type="ECO:0000313" key="6">
    <source>
        <dbReference type="RefSeq" id="XP_031382576.1"/>
    </source>
</evidence>
<comment type="similarity">
    <text evidence="1 3">Belongs to the sulfotransferase 1 family.</text>
</comment>
<dbReference type="Pfam" id="PF00685">
    <property type="entry name" value="Sulfotransfer_1"/>
    <property type="match status" value="1"/>
</dbReference>
<organism evidence="5 6">
    <name type="scientific">Punica granatum</name>
    <name type="common">Pomegranate</name>
    <dbReference type="NCBI Taxonomy" id="22663"/>
    <lineage>
        <taxon>Eukaryota</taxon>
        <taxon>Viridiplantae</taxon>
        <taxon>Streptophyta</taxon>
        <taxon>Embryophyta</taxon>
        <taxon>Tracheophyta</taxon>
        <taxon>Spermatophyta</taxon>
        <taxon>Magnoliopsida</taxon>
        <taxon>eudicotyledons</taxon>
        <taxon>Gunneridae</taxon>
        <taxon>Pentapetalae</taxon>
        <taxon>rosids</taxon>
        <taxon>malvids</taxon>
        <taxon>Myrtales</taxon>
        <taxon>Lythraceae</taxon>
        <taxon>Punica</taxon>
    </lineage>
</organism>
<dbReference type="SUPFAM" id="SSF52540">
    <property type="entry name" value="P-loop containing nucleoside triphosphate hydrolases"/>
    <property type="match status" value="1"/>
</dbReference>
<dbReference type="GeneID" id="116196809"/>
<evidence type="ECO:0000313" key="5">
    <source>
        <dbReference type="Proteomes" id="UP000515151"/>
    </source>
</evidence>
<evidence type="ECO:0000259" key="4">
    <source>
        <dbReference type="Pfam" id="PF00685"/>
    </source>
</evidence>
<dbReference type="InterPro" id="IPR000863">
    <property type="entry name" value="Sulfotransferase_dom"/>
</dbReference>
<dbReference type="Gene3D" id="3.40.50.300">
    <property type="entry name" value="P-loop containing nucleotide triphosphate hydrolases"/>
    <property type="match status" value="1"/>
</dbReference>
<accession>A0A6P8CMM4</accession>
<evidence type="ECO:0000256" key="2">
    <source>
        <dbReference type="ARBA" id="ARBA00022679"/>
    </source>
</evidence>
<dbReference type="RefSeq" id="XP_031382576.1">
    <property type="nucleotide sequence ID" value="XM_031526716.1"/>
</dbReference>
<keyword evidence="2 3" id="KW-0808">Transferase</keyword>
<evidence type="ECO:0000256" key="1">
    <source>
        <dbReference type="ARBA" id="ARBA00005771"/>
    </source>
</evidence>
<keyword evidence="5" id="KW-1185">Reference proteome</keyword>
<sequence>MISSPPYPFVLHASTSSLSFFLTMAAPSEPPLPKYLQDENLTDECRELLRSLPSEKGWLSTFLHLFQGFWYGTRHMNGVLYTQLQFKAQDSDVLLVTTPKSGTTWLKAILFALLNRSRYLEPHKKLDHPLLQKNPHDLVPSLELGLYVEDPNPDLSSFTSPRLFATHLSHVSLPDSVKDSKCKLVYLCRNPKDTFVSLWHFTNKLRLKEMGTNTLEETFDKFCRGVSSNGPYWDHVLGYYKASLEMPHKVLFLKYEEMTEKPSEQLKRLAGFLGCPFSEDEEANGGVDEILRLCSFDNLSKLEVNRSGKLPTGEENRLFFRKGEVGDWVNYLTPEMIERLDRITKEKFRGSGLKL</sequence>
<dbReference type="AlphaFoldDB" id="A0A6P8CMM4"/>
<gene>
    <name evidence="6" type="primary">LOC116196809</name>
</gene>
<proteinExistence type="inferred from homology"/>
<dbReference type="OrthoDB" id="205623at2759"/>
<dbReference type="GO" id="GO:0008146">
    <property type="term" value="F:sulfotransferase activity"/>
    <property type="evidence" value="ECO:0007669"/>
    <property type="project" value="InterPro"/>
</dbReference>
<reference evidence="5" key="1">
    <citation type="journal article" date="2020" name="Plant Biotechnol. J.">
        <title>The pomegranate (Punica granatum L.) draft genome dissects genetic divergence between soft- and hard-seeded cultivars.</title>
        <authorList>
            <person name="Luo X."/>
            <person name="Li H."/>
            <person name="Wu Z."/>
            <person name="Yao W."/>
            <person name="Zhao P."/>
            <person name="Cao D."/>
            <person name="Yu H."/>
            <person name="Li K."/>
            <person name="Poudel K."/>
            <person name="Zhao D."/>
            <person name="Zhang F."/>
            <person name="Xia X."/>
            <person name="Chen L."/>
            <person name="Wang Q."/>
            <person name="Jing D."/>
            <person name="Cao S."/>
        </authorList>
    </citation>
    <scope>NUCLEOTIDE SEQUENCE [LARGE SCALE GENOMIC DNA]</scope>
    <source>
        <strain evidence="5">cv. Tunisia</strain>
    </source>
</reference>
<protein>
    <recommendedName>
        <fullName evidence="3">Sulfotransferase</fullName>
        <ecNumber evidence="3">2.8.2.-</ecNumber>
    </recommendedName>
</protein>
<reference evidence="6" key="2">
    <citation type="submission" date="2025-08" db="UniProtKB">
        <authorList>
            <consortium name="RefSeq"/>
        </authorList>
    </citation>
    <scope>IDENTIFICATION</scope>
    <source>
        <tissue evidence="6">Leaf</tissue>
    </source>
</reference>
<dbReference type="PANTHER" id="PTHR11783">
    <property type="entry name" value="SULFOTRANSFERASE SULT"/>
    <property type="match status" value="1"/>
</dbReference>
<feature type="domain" description="Sulfotransferase" evidence="4">
    <location>
        <begin position="90"/>
        <end position="352"/>
    </location>
</feature>
<dbReference type="EC" id="2.8.2.-" evidence="3"/>
<name>A0A6P8CMM4_PUNGR</name>